<evidence type="ECO:0000313" key="2">
    <source>
        <dbReference type="Proteomes" id="UP000606786"/>
    </source>
</evidence>
<organism evidence="1 2">
    <name type="scientific">Ceratitis capitata</name>
    <name type="common">Mediterranean fruit fly</name>
    <name type="synonym">Tephritis capitata</name>
    <dbReference type="NCBI Taxonomy" id="7213"/>
    <lineage>
        <taxon>Eukaryota</taxon>
        <taxon>Metazoa</taxon>
        <taxon>Ecdysozoa</taxon>
        <taxon>Arthropoda</taxon>
        <taxon>Hexapoda</taxon>
        <taxon>Insecta</taxon>
        <taxon>Pterygota</taxon>
        <taxon>Neoptera</taxon>
        <taxon>Endopterygota</taxon>
        <taxon>Diptera</taxon>
        <taxon>Brachycera</taxon>
        <taxon>Muscomorpha</taxon>
        <taxon>Tephritoidea</taxon>
        <taxon>Tephritidae</taxon>
        <taxon>Ceratitis</taxon>
        <taxon>Ceratitis</taxon>
    </lineage>
</organism>
<dbReference type="EMBL" id="CAJHJT010000034">
    <property type="protein sequence ID" value="CAD7005312.1"/>
    <property type="molecule type" value="Genomic_DNA"/>
</dbReference>
<proteinExistence type="predicted"/>
<dbReference type="Proteomes" id="UP000606786">
    <property type="component" value="Unassembled WGS sequence"/>
</dbReference>
<name>A0A811V191_CERCA</name>
<dbReference type="AlphaFoldDB" id="A0A811V191"/>
<sequence length="97" mass="10845">MAISIFSDKKIVPQLPSAKWYRKQVSFGFKAIGTTSDGNQCLRQPADRGSVDLYAREFFYARHVAGYAPPLPRSSAPTVHGYELRELENSKPVQTAK</sequence>
<protein>
    <submittedName>
        <fullName evidence="1">(Mediterranean fruit fly) hypothetical protein</fullName>
    </submittedName>
</protein>
<comment type="caution">
    <text evidence="1">The sequence shown here is derived from an EMBL/GenBank/DDBJ whole genome shotgun (WGS) entry which is preliminary data.</text>
</comment>
<accession>A0A811V191</accession>
<evidence type="ECO:0000313" key="1">
    <source>
        <dbReference type="EMBL" id="CAD7005312.1"/>
    </source>
</evidence>
<gene>
    <name evidence="1" type="ORF">CCAP1982_LOCUS13673</name>
</gene>
<keyword evidence="2" id="KW-1185">Reference proteome</keyword>
<reference evidence="1" key="1">
    <citation type="submission" date="2020-11" db="EMBL/GenBank/DDBJ databases">
        <authorList>
            <person name="Whitehead M."/>
        </authorList>
    </citation>
    <scope>NUCLEOTIDE SEQUENCE</scope>
    <source>
        <strain evidence="1">EGII</strain>
    </source>
</reference>